<reference evidence="1 2" key="1">
    <citation type="submission" date="2014-03" db="EMBL/GenBank/DDBJ databases">
        <title>Genome sequence of Sphingobium yanoikuyae B1.</title>
        <authorList>
            <person name="Gan H.M."/>
            <person name="Gan H.Y."/>
            <person name="Savka M.A."/>
        </authorList>
    </citation>
    <scope>NUCLEOTIDE SEQUENCE [LARGE SCALE GENOMIC DNA]</scope>
    <source>
        <strain evidence="1 2">B1</strain>
    </source>
</reference>
<dbReference type="RefSeq" id="WP_037521365.1">
    <property type="nucleotide sequence ID" value="NZ_JGVR01000024.1"/>
</dbReference>
<evidence type="ECO:0000313" key="2">
    <source>
        <dbReference type="Proteomes" id="UP000028534"/>
    </source>
</evidence>
<gene>
    <name evidence="1" type="ORF">CP98_03638</name>
</gene>
<dbReference type="InterPro" id="IPR019908">
    <property type="entry name" value="Toxin_RalR"/>
</dbReference>
<dbReference type="EMBL" id="JGVR01000024">
    <property type="protein sequence ID" value="KEZ17140.1"/>
    <property type="molecule type" value="Genomic_DNA"/>
</dbReference>
<protein>
    <submittedName>
        <fullName evidence="1">Restriction alleviation protein, Lar family</fullName>
    </submittedName>
</protein>
<sequence>MTTKPNEPKGLEPCPFCGEADYLTAPESHAAGMTWWQVECGCGAFAPTGNTKAEAIAAWNRRAPAQPVAGAGGVDVELFRQWMTSVPCNPNTWEQELAAKIESHRLQSVAAATAAKDAEIAELAEAVRCIMARCEALEDEAFNGIATTTANGRDETHDAGFWRGQKSTAKSIREHLHDMTRAALSEAREAGE</sequence>
<proteinExistence type="predicted"/>
<name>A0A084EGP8_SPHYA</name>
<dbReference type="Pfam" id="PF14354">
    <property type="entry name" value="Lar_restr_allev"/>
    <property type="match status" value="1"/>
</dbReference>
<dbReference type="Proteomes" id="UP000028534">
    <property type="component" value="Unassembled WGS sequence"/>
</dbReference>
<dbReference type="NCBIfam" id="TIGR03655">
    <property type="entry name" value="anti_R_Lar"/>
    <property type="match status" value="1"/>
</dbReference>
<evidence type="ECO:0000313" key="1">
    <source>
        <dbReference type="EMBL" id="KEZ17140.1"/>
    </source>
</evidence>
<dbReference type="AlphaFoldDB" id="A0A084EGP8"/>
<dbReference type="PATRIC" id="fig|13690.10.peg.3726"/>
<comment type="caution">
    <text evidence="1">The sequence shown here is derived from an EMBL/GenBank/DDBJ whole genome shotgun (WGS) entry which is preliminary data.</text>
</comment>
<accession>A0A084EGP8</accession>
<organism evidence="1 2">
    <name type="scientific">Sphingobium yanoikuyae</name>
    <name type="common">Sphingomonas yanoikuyae</name>
    <dbReference type="NCBI Taxonomy" id="13690"/>
    <lineage>
        <taxon>Bacteria</taxon>
        <taxon>Pseudomonadati</taxon>
        <taxon>Pseudomonadota</taxon>
        <taxon>Alphaproteobacteria</taxon>
        <taxon>Sphingomonadales</taxon>
        <taxon>Sphingomonadaceae</taxon>
        <taxon>Sphingobium</taxon>
    </lineage>
</organism>